<evidence type="ECO:0000313" key="2">
    <source>
        <dbReference type="EMBL" id="CAB4749467.1"/>
    </source>
</evidence>
<dbReference type="InterPro" id="IPR014457">
    <property type="entry name" value="UCP010260"/>
</dbReference>
<proteinExistence type="predicted"/>
<dbReference type="InterPro" id="IPR018960">
    <property type="entry name" value="DUF1990"/>
</dbReference>
<dbReference type="PANTHER" id="PTHR34202">
    <property type="entry name" value="UPF0548 PROTEIN"/>
    <property type="match status" value="1"/>
</dbReference>
<accession>A0A6J6TSH7</accession>
<dbReference type="AlphaFoldDB" id="A0A6J6TSH7"/>
<dbReference type="PIRSF" id="PIRSF010260">
    <property type="entry name" value="UCP010260"/>
    <property type="match status" value="1"/>
</dbReference>
<feature type="domain" description="DUF1990" evidence="1">
    <location>
        <begin position="20"/>
        <end position="174"/>
    </location>
</feature>
<name>A0A6J6TSH7_9ZZZZ</name>
<sequence length="179" mass="19232">MSSRPLGGERVAALRAAPLTYEEVGGTSRSVLPPGYHVVEGSRTVVGRGFDEAAALLMTWQVPVRAGLRVAPSAPRVALDEVVEMRLGLGPLAVRIPCRVVAVVDEPDRVGFAYGTLPGHPECGEELFLLERGAQGEPVFTIRAFSRPGTVLTKVGGPAARWFQRLMTRRYLRALDAAS</sequence>
<protein>
    <submittedName>
        <fullName evidence="2">Unannotated protein</fullName>
    </submittedName>
</protein>
<organism evidence="2">
    <name type="scientific">freshwater metagenome</name>
    <dbReference type="NCBI Taxonomy" id="449393"/>
    <lineage>
        <taxon>unclassified sequences</taxon>
        <taxon>metagenomes</taxon>
        <taxon>ecological metagenomes</taxon>
    </lineage>
</organism>
<gene>
    <name evidence="2" type="ORF">UFOPK2761_01880</name>
</gene>
<dbReference type="Pfam" id="PF09348">
    <property type="entry name" value="DUF1990"/>
    <property type="match status" value="1"/>
</dbReference>
<dbReference type="EMBL" id="CAEZYQ010000014">
    <property type="protein sequence ID" value="CAB4749467.1"/>
    <property type="molecule type" value="Genomic_DNA"/>
</dbReference>
<evidence type="ECO:0000259" key="1">
    <source>
        <dbReference type="Pfam" id="PF09348"/>
    </source>
</evidence>
<reference evidence="2" key="1">
    <citation type="submission" date="2020-05" db="EMBL/GenBank/DDBJ databases">
        <authorList>
            <person name="Chiriac C."/>
            <person name="Salcher M."/>
            <person name="Ghai R."/>
            <person name="Kavagutti S V."/>
        </authorList>
    </citation>
    <scope>NUCLEOTIDE SEQUENCE</scope>
</reference>
<dbReference type="PANTHER" id="PTHR34202:SF1">
    <property type="entry name" value="UPF0548 PROTEIN"/>
    <property type="match status" value="1"/>
</dbReference>